<comment type="caution">
    <text evidence="1">The sequence shown here is derived from an EMBL/GenBank/DDBJ whole genome shotgun (WGS) entry which is preliminary data.</text>
</comment>
<evidence type="ECO:0000313" key="2">
    <source>
        <dbReference type="Proteomes" id="UP000188879"/>
    </source>
</evidence>
<reference evidence="1 2" key="1">
    <citation type="submission" date="2016-10" db="EMBL/GenBank/DDBJ databases">
        <title>Draft Genome sequence of Roseomonas sp. strain M3.</title>
        <authorList>
            <person name="Subhash Y."/>
            <person name="Lee S."/>
        </authorList>
    </citation>
    <scope>NUCLEOTIDE SEQUENCE [LARGE SCALE GENOMIC DNA]</scope>
    <source>
        <strain evidence="1 2">M3</strain>
    </source>
</reference>
<accession>A0A1V2H366</accession>
<name>A0A1V2H366_9PROT</name>
<proteinExistence type="predicted"/>
<dbReference type="AlphaFoldDB" id="A0A1V2H366"/>
<gene>
    <name evidence="1" type="ORF">BKE38_12490</name>
</gene>
<dbReference type="EMBL" id="MLCO01000105">
    <property type="protein sequence ID" value="ONG53273.1"/>
    <property type="molecule type" value="Genomic_DNA"/>
</dbReference>
<organism evidence="1 2">
    <name type="scientific">Teichococcus deserti</name>
    <dbReference type="NCBI Taxonomy" id="1817963"/>
    <lineage>
        <taxon>Bacteria</taxon>
        <taxon>Pseudomonadati</taxon>
        <taxon>Pseudomonadota</taxon>
        <taxon>Alphaproteobacteria</taxon>
        <taxon>Acetobacterales</taxon>
        <taxon>Roseomonadaceae</taxon>
        <taxon>Roseomonas</taxon>
    </lineage>
</organism>
<protein>
    <submittedName>
        <fullName evidence="1">Uncharacterized protein</fullName>
    </submittedName>
</protein>
<evidence type="ECO:0000313" key="1">
    <source>
        <dbReference type="EMBL" id="ONG53273.1"/>
    </source>
</evidence>
<sequence>MTAARKIDPTLEAQASALPASAAPLRKARVARLKRQPVFPPAEVTHRRPIEPEPVTPDPARMERMRNQAGRLVQLLIAEGRMERIDAEYVRARSLAERDREAEWARRQAKADAFFSKDRGADGQAMSARPSQVVQPARDSGAEARQMLDHSPLHWMDLDIRQQEAAAILADTWRDALPAMELPRDFGKSSAGAGDLSAADQVWAARAWQDYQKWMLEVQQRTSLEHANAVRDAVILREPAAAHRVREGLAVLVHLWDLR</sequence>
<dbReference type="RefSeq" id="WP_076957687.1">
    <property type="nucleotide sequence ID" value="NZ_MLCO01000105.1"/>
</dbReference>
<dbReference type="Proteomes" id="UP000188879">
    <property type="component" value="Unassembled WGS sequence"/>
</dbReference>
<keyword evidence="2" id="KW-1185">Reference proteome</keyword>